<keyword evidence="4 5" id="KW-0904">Protein phosphatase</keyword>
<evidence type="ECO:0000256" key="2">
    <source>
        <dbReference type="ARBA" id="ARBA00022723"/>
    </source>
</evidence>
<comment type="caution">
    <text evidence="8">The sequence shown here is derived from an EMBL/GenBank/DDBJ whole genome shotgun (WGS) entry which is preliminary data.</text>
</comment>
<dbReference type="Gene3D" id="3.60.40.10">
    <property type="entry name" value="PPM-type phosphatase domain"/>
    <property type="match status" value="1"/>
</dbReference>
<feature type="compositionally biased region" description="Acidic residues" evidence="6">
    <location>
        <begin position="392"/>
        <end position="402"/>
    </location>
</feature>
<dbReference type="PROSITE" id="PS01032">
    <property type="entry name" value="PPM_1"/>
    <property type="match status" value="1"/>
</dbReference>
<dbReference type="GO" id="GO:0016020">
    <property type="term" value="C:membrane"/>
    <property type="evidence" value="ECO:0007669"/>
    <property type="project" value="UniProtKB-SubCell"/>
</dbReference>
<dbReference type="AlphaFoldDB" id="A0A2R5GT76"/>
<dbReference type="PANTHER" id="PTHR47992">
    <property type="entry name" value="PROTEIN PHOSPHATASE"/>
    <property type="match status" value="1"/>
</dbReference>
<dbReference type="InterPro" id="IPR000222">
    <property type="entry name" value="PP2C_BS"/>
</dbReference>
<dbReference type="InterPro" id="IPR015655">
    <property type="entry name" value="PP2C"/>
</dbReference>
<feature type="compositionally biased region" description="Polar residues" evidence="6">
    <location>
        <begin position="334"/>
        <end position="344"/>
    </location>
</feature>
<dbReference type="GO" id="GO:0046872">
    <property type="term" value="F:metal ion binding"/>
    <property type="evidence" value="ECO:0007669"/>
    <property type="project" value="UniProtKB-KW"/>
</dbReference>
<keyword evidence="2" id="KW-0479">Metal-binding</keyword>
<keyword evidence="9" id="KW-1185">Reference proteome</keyword>
<comment type="similarity">
    <text evidence="5">Belongs to the PP2C family.</text>
</comment>
<reference evidence="8 9" key="1">
    <citation type="submission" date="2017-12" db="EMBL/GenBank/DDBJ databases">
        <title>Sequencing, de novo assembly and annotation of complete genome of a new Thraustochytrid species, strain FCC1311.</title>
        <authorList>
            <person name="Sedici K."/>
            <person name="Godart F."/>
            <person name="Aiese Cigliano R."/>
            <person name="Sanseverino W."/>
            <person name="Barakat M."/>
            <person name="Ortet P."/>
            <person name="Marechal E."/>
            <person name="Cagnac O."/>
            <person name="Amato A."/>
        </authorList>
    </citation>
    <scope>NUCLEOTIDE SEQUENCE [LARGE SCALE GENOMIC DNA]</scope>
</reference>
<dbReference type="GO" id="GO:0004722">
    <property type="term" value="F:protein serine/threonine phosphatase activity"/>
    <property type="evidence" value="ECO:0007669"/>
    <property type="project" value="InterPro"/>
</dbReference>
<name>A0A2R5GT76_9STRA</name>
<evidence type="ECO:0000256" key="5">
    <source>
        <dbReference type="RuleBase" id="RU003465"/>
    </source>
</evidence>
<feature type="domain" description="PPM-type phosphatase" evidence="7">
    <location>
        <begin position="26"/>
        <end position="312"/>
    </location>
</feature>
<evidence type="ECO:0000313" key="8">
    <source>
        <dbReference type="EMBL" id="GBG31084.1"/>
    </source>
</evidence>
<feature type="region of interest" description="Disordered" evidence="6">
    <location>
        <begin position="334"/>
        <end position="402"/>
    </location>
</feature>
<protein>
    <submittedName>
        <fullName evidence="8">Protein phosphatase, putative</fullName>
    </submittedName>
</protein>
<dbReference type="PROSITE" id="PS51746">
    <property type="entry name" value="PPM_2"/>
    <property type="match status" value="1"/>
</dbReference>
<gene>
    <name evidence="8" type="ORF">FCC1311_073052</name>
</gene>
<dbReference type="FunCoup" id="A0A2R5GT76">
    <property type="interactions" value="3"/>
</dbReference>
<dbReference type="SMART" id="SM00332">
    <property type="entry name" value="PP2Cc"/>
    <property type="match status" value="1"/>
</dbReference>
<evidence type="ECO:0000256" key="6">
    <source>
        <dbReference type="SAM" id="MobiDB-lite"/>
    </source>
</evidence>
<evidence type="ECO:0000256" key="4">
    <source>
        <dbReference type="ARBA" id="ARBA00022912"/>
    </source>
</evidence>
<dbReference type="InParanoid" id="A0A2R5GT76"/>
<evidence type="ECO:0000259" key="7">
    <source>
        <dbReference type="PROSITE" id="PS51746"/>
    </source>
</evidence>
<accession>A0A2R5GT76</accession>
<proteinExistence type="inferred from homology"/>
<feature type="compositionally biased region" description="Acidic residues" evidence="6">
    <location>
        <begin position="347"/>
        <end position="369"/>
    </location>
</feature>
<organism evidence="8 9">
    <name type="scientific">Hondaea fermentalgiana</name>
    <dbReference type="NCBI Taxonomy" id="2315210"/>
    <lineage>
        <taxon>Eukaryota</taxon>
        <taxon>Sar</taxon>
        <taxon>Stramenopiles</taxon>
        <taxon>Bigyra</taxon>
        <taxon>Labyrinthulomycetes</taxon>
        <taxon>Thraustochytrida</taxon>
        <taxon>Thraustochytriidae</taxon>
        <taxon>Hondaea</taxon>
    </lineage>
</organism>
<sequence length="418" mass="44858">MGLCSTKYKIPQGTREGGDIGHTHVRFGSAAAQGRRPYMEDRVGAGFARLACGEPELAYFGVFDGHGGSRVAEFCTSHLFDTLVERVADSQHMRDIGNEELTDMIIDSFMDVDARIAKLPPVLSMESSGCPCGSPREVLRAVDFVGSTACVLFVTPEQLIFANAGDSRALLMREDEIFFATLDHTPYEPLEVTRIEAAGLRVQGGRVDGILAVARAMGDSRFKQCPDVPAEMQAVTARPDVTFFPRSPEDQFVVIASDGVWDCMESEEMSSYVLKFIVEDGIDLDLFCEIMLDECVNRRYGGDNTAIIVVDLVSEKSGKASISDGSEDAVATSVMASSAGATSITKEDDDIGDGDGVNDDDDDDDDETAVTEGSLPRVVPSNEDGMSSTGDAAEDDVDVKDEDVIVEAATSTTDIATD</sequence>
<evidence type="ECO:0000313" key="9">
    <source>
        <dbReference type="Proteomes" id="UP000241890"/>
    </source>
</evidence>
<dbReference type="SUPFAM" id="SSF81606">
    <property type="entry name" value="PP2C-like"/>
    <property type="match status" value="1"/>
</dbReference>
<dbReference type="CDD" id="cd00143">
    <property type="entry name" value="PP2Cc"/>
    <property type="match status" value="1"/>
</dbReference>
<dbReference type="Pfam" id="PF00481">
    <property type="entry name" value="PP2C"/>
    <property type="match status" value="1"/>
</dbReference>
<dbReference type="OrthoDB" id="10264738at2759"/>
<dbReference type="InterPro" id="IPR036457">
    <property type="entry name" value="PPM-type-like_dom_sf"/>
</dbReference>
<dbReference type="EMBL" id="BEYU01000090">
    <property type="protein sequence ID" value="GBG31084.1"/>
    <property type="molecule type" value="Genomic_DNA"/>
</dbReference>
<evidence type="ECO:0000256" key="3">
    <source>
        <dbReference type="ARBA" id="ARBA00022801"/>
    </source>
</evidence>
<dbReference type="InterPro" id="IPR001932">
    <property type="entry name" value="PPM-type_phosphatase-like_dom"/>
</dbReference>
<evidence type="ECO:0000256" key="1">
    <source>
        <dbReference type="ARBA" id="ARBA00004170"/>
    </source>
</evidence>
<dbReference type="Proteomes" id="UP000241890">
    <property type="component" value="Unassembled WGS sequence"/>
</dbReference>
<comment type="subcellular location">
    <subcellularLocation>
        <location evidence="1">Membrane</location>
        <topology evidence="1">Peripheral membrane protein</topology>
    </subcellularLocation>
</comment>
<keyword evidence="3 5" id="KW-0378">Hydrolase</keyword>